<organism evidence="1 2">
    <name type="scientific">Dulcicalothrix desertica PCC 7102</name>
    <dbReference type="NCBI Taxonomy" id="232991"/>
    <lineage>
        <taxon>Bacteria</taxon>
        <taxon>Bacillati</taxon>
        <taxon>Cyanobacteriota</taxon>
        <taxon>Cyanophyceae</taxon>
        <taxon>Nostocales</taxon>
        <taxon>Calotrichaceae</taxon>
        <taxon>Dulcicalothrix</taxon>
    </lineage>
</organism>
<evidence type="ECO:0000313" key="2">
    <source>
        <dbReference type="Proteomes" id="UP000271624"/>
    </source>
</evidence>
<comment type="caution">
    <text evidence="1">The sequence shown here is derived from an EMBL/GenBank/DDBJ whole genome shotgun (WGS) entry which is preliminary data.</text>
</comment>
<evidence type="ECO:0000313" key="1">
    <source>
        <dbReference type="EMBL" id="RUT03128.1"/>
    </source>
</evidence>
<sequence>MTRALKLPMVGLLGAEIVTRCNVARFNDGLNVVETLHVTSLRGFLLHFENTNVTEIIVWLIMLRRCVYPIYI</sequence>
<gene>
    <name evidence="1" type="ORF">DSM106972_054360</name>
</gene>
<reference evidence="1" key="2">
    <citation type="journal article" date="2019" name="Genome Biol. Evol.">
        <title>Day and night: Metabolic profiles and evolutionary relationships of six axenic non-marine cyanobacteria.</title>
        <authorList>
            <person name="Will S.E."/>
            <person name="Henke P."/>
            <person name="Boedeker C."/>
            <person name="Huang S."/>
            <person name="Brinkmann H."/>
            <person name="Rohde M."/>
            <person name="Jarek M."/>
            <person name="Friedl T."/>
            <person name="Seufert S."/>
            <person name="Schumacher M."/>
            <person name="Overmann J."/>
            <person name="Neumann-Schaal M."/>
            <person name="Petersen J."/>
        </authorList>
    </citation>
    <scope>NUCLEOTIDE SEQUENCE [LARGE SCALE GENOMIC DNA]</scope>
    <source>
        <strain evidence="1">PCC 7102</strain>
    </source>
</reference>
<accession>A0A433VAN5</accession>
<keyword evidence="2" id="KW-1185">Reference proteome</keyword>
<dbReference type="EMBL" id="RSCL01000014">
    <property type="protein sequence ID" value="RUT03128.1"/>
    <property type="molecule type" value="Genomic_DNA"/>
</dbReference>
<reference evidence="1" key="1">
    <citation type="submission" date="2018-12" db="EMBL/GenBank/DDBJ databases">
        <authorList>
            <person name="Will S."/>
            <person name="Neumann-Schaal M."/>
            <person name="Henke P."/>
        </authorList>
    </citation>
    <scope>NUCLEOTIDE SEQUENCE</scope>
    <source>
        <strain evidence="1">PCC 7102</strain>
    </source>
</reference>
<name>A0A433VAN5_9CYAN</name>
<dbReference type="Proteomes" id="UP000271624">
    <property type="component" value="Unassembled WGS sequence"/>
</dbReference>
<proteinExistence type="predicted"/>
<protein>
    <submittedName>
        <fullName evidence="1">Uncharacterized protein</fullName>
    </submittedName>
</protein>
<dbReference type="AlphaFoldDB" id="A0A433VAN5"/>